<evidence type="ECO:0000313" key="3">
    <source>
        <dbReference type="Proteomes" id="UP000809789"/>
    </source>
</evidence>
<dbReference type="Proteomes" id="UP000809789">
    <property type="component" value="Unassembled WGS sequence"/>
</dbReference>
<evidence type="ECO:0000313" key="2">
    <source>
        <dbReference type="EMBL" id="KAG8628858.1"/>
    </source>
</evidence>
<dbReference type="EMBL" id="JAESVG020000003">
    <property type="protein sequence ID" value="KAG8628858.1"/>
    <property type="molecule type" value="Genomic_DNA"/>
</dbReference>
<accession>A0A8K0PIU3</accession>
<dbReference type="AlphaFoldDB" id="A0A8K0PIU3"/>
<dbReference type="OrthoDB" id="3899707at2759"/>
<feature type="compositionally biased region" description="Acidic residues" evidence="1">
    <location>
        <begin position="179"/>
        <end position="211"/>
    </location>
</feature>
<comment type="caution">
    <text evidence="2">The sequence shown here is derived from an EMBL/GenBank/DDBJ whole genome shotgun (WGS) entry which is preliminary data.</text>
</comment>
<keyword evidence="3" id="KW-1185">Reference proteome</keyword>
<organism evidence="2 3">
    <name type="scientific">Elsinoe batatas</name>
    <dbReference type="NCBI Taxonomy" id="2601811"/>
    <lineage>
        <taxon>Eukaryota</taxon>
        <taxon>Fungi</taxon>
        <taxon>Dikarya</taxon>
        <taxon>Ascomycota</taxon>
        <taxon>Pezizomycotina</taxon>
        <taxon>Dothideomycetes</taxon>
        <taxon>Dothideomycetidae</taxon>
        <taxon>Myriangiales</taxon>
        <taxon>Elsinoaceae</taxon>
        <taxon>Elsinoe</taxon>
    </lineage>
</organism>
<protein>
    <submittedName>
        <fullName evidence="2">Uncharacterized protein</fullName>
    </submittedName>
</protein>
<proteinExistence type="predicted"/>
<sequence>MSWARRCEEAFPEKDFVITATHGYEIEYKYLWACSGSQKSSVMWEENDDGSWLHHIESGCGDEIKAHSKKVKTNTDRCKSCGGHLVQVKPNPSGSTNTDWHTYQKTNFRAAKSYLEKQGPTDIGMVSEQLGRWYQGYGSPGDIPGGEGIEMANFIAPPDEMDYAIGGGHHTFNTLKSDAEDDEEPLEYGSDYDSEESEGSDEDDDVDDLGR</sequence>
<evidence type="ECO:0000256" key="1">
    <source>
        <dbReference type="SAM" id="MobiDB-lite"/>
    </source>
</evidence>
<name>A0A8K0PIU3_9PEZI</name>
<gene>
    <name evidence="2" type="ORF">KVT40_002723</name>
</gene>
<feature type="region of interest" description="Disordered" evidence="1">
    <location>
        <begin position="167"/>
        <end position="211"/>
    </location>
</feature>
<reference evidence="2" key="1">
    <citation type="submission" date="2021-07" db="EMBL/GenBank/DDBJ databases">
        <title>Elsinoe batatas strain:CRI-CJ2 Genome sequencing and assembly.</title>
        <authorList>
            <person name="Huang L."/>
        </authorList>
    </citation>
    <scope>NUCLEOTIDE SEQUENCE</scope>
    <source>
        <strain evidence="2">CRI-CJ2</strain>
    </source>
</reference>